<organism evidence="1 2">
    <name type="scientific">Aequorivita ciconiae</name>
    <dbReference type="NCBI Taxonomy" id="2494375"/>
    <lineage>
        <taxon>Bacteria</taxon>
        <taxon>Pseudomonadati</taxon>
        <taxon>Bacteroidota</taxon>
        <taxon>Flavobacteriia</taxon>
        <taxon>Flavobacteriales</taxon>
        <taxon>Flavobacteriaceae</taxon>
        <taxon>Aequorivita</taxon>
    </lineage>
</organism>
<evidence type="ECO:0000313" key="2">
    <source>
        <dbReference type="Proteomes" id="UP000285517"/>
    </source>
</evidence>
<dbReference type="EMBL" id="CP034951">
    <property type="protein sequence ID" value="QAA81722.1"/>
    <property type="molecule type" value="Genomic_DNA"/>
</dbReference>
<proteinExistence type="predicted"/>
<dbReference type="AlphaFoldDB" id="A0A410G365"/>
<gene>
    <name evidence="1" type="ORF">EI546_08285</name>
</gene>
<keyword evidence="2" id="KW-1185">Reference proteome</keyword>
<dbReference type="KEGG" id="aev:EI546_08285"/>
<dbReference type="OrthoDB" id="1090891at2"/>
<accession>A0A410G365</accession>
<reference evidence="1 2" key="1">
    <citation type="submission" date="2019-01" db="EMBL/GenBank/DDBJ databases">
        <title>Complete genome sequencing of Aequorivita sp. H23M31.</title>
        <authorList>
            <person name="Bae J.-W."/>
        </authorList>
    </citation>
    <scope>NUCLEOTIDE SEQUENCE [LARGE SCALE GENOMIC DNA]</scope>
    <source>
        <strain evidence="1 2">H23M31</strain>
    </source>
</reference>
<protein>
    <submittedName>
        <fullName evidence="1">Uncharacterized protein</fullName>
    </submittedName>
</protein>
<dbReference type="Proteomes" id="UP000285517">
    <property type="component" value="Chromosome"/>
</dbReference>
<evidence type="ECO:0000313" key="1">
    <source>
        <dbReference type="EMBL" id="QAA81722.1"/>
    </source>
</evidence>
<dbReference type="RefSeq" id="WP_128250103.1">
    <property type="nucleotide sequence ID" value="NZ_CP034951.1"/>
</dbReference>
<name>A0A410G365_9FLAO</name>
<sequence length="331" mass="35779">MLILLFVGGLVASCSKDKDEEDETVNRADFEKAYFGIANGDFQGKSLPGSNSESLEILGITGNPTILAGGSNIIHLSASDGATEAIVGVKDQKGYYTVPITADRNGANRGIMSLMDIRLIIGQQVADNFTIRFAVSDGQGNFSEYQDLVVNLLEAGTGLLQVNLVWDQLNDVDLHLIEPDSTEIYFGNTVSTSGGQLDVDSNPACEIDGINNENIYYEDDPSVTIPYGEYQVLVDLYANCDIAPNTNYTIVVHYGGELIATTEGVNPSEGVLTPADESGNTNLIPVMKFEINGPPSPRASTNNPNTLNLPKLYKFSFDKNNKVFKNFSPKK</sequence>